<name>A0A165EL37_EXIGL</name>
<dbReference type="GO" id="GO:0006508">
    <property type="term" value="P:proteolysis"/>
    <property type="evidence" value="ECO:0007669"/>
    <property type="project" value="InterPro"/>
</dbReference>
<dbReference type="InterPro" id="IPR005945">
    <property type="entry name" value="Pro_imino_pep"/>
</dbReference>
<feature type="domain" description="AB hydrolase-1" evidence="3">
    <location>
        <begin position="65"/>
        <end position="312"/>
    </location>
</feature>
<dbReference type="InterPro" id="IPR002410">
    <property type="entry name" value="Peptidase_S33"/>
</dbReference>
<evidence type="ECO:0000313" key="4">
    <source>
        <dbReference type="EMBL" id="KZV87188.1"/>
    </source>
</evidence>
<dbReference type="SUPFAM" id="SSF53474">
    <property type="entry name" value="alpha/beta-Hydrolases"/>
    <property type="match status" value="1"/>
</dbReference>
<proteinExistence type="inferred from homology"/>
<evidence type="ECO:0000256" key="1">
    <source>
        <dbReference type="ARBA" id="ARBA00010088"/>
    </source>
</evidence>
<dbReference type="Gene3D" id="3.40.50.1820">
    <property type="entry name" value="alpha/beta hydrolase"/>
    <property type="match status" value="1"/>
</dbReference>
<dbReference type="PANTHER" id="PTHR43194:SF2">
    <property type="entry name" value="PEROXISOMAL MEMBRANE PROTEIN LPX1"/>
    <property type="match status" value="1"/>
</dbReference>
<keyword evidence="5" id="KW-1185">Reference proteome</keyword>
<reference evidence="4 5" key="1">
    <citation type="journal article" date="2016" name="Mol. Biol. Evol.">
        <title>Comparative Genomics of Early-Diverging Mushroom-Forming Fungi Provides Insights into the Origins of Lignocellulose Decay Capabilities.</title>
        <authorList>
            <person name="Nagy L.G."/>
            <person name="Riley R."/>
            <person name="Tritt A."/>
            <person name="Adam C."/>
            <person name="Daum C."/>
            <person name="Floudas D."/>
            <person name="Sun H."/>
            <person name="Yadav J.S."/>
            <person name="Pangilinan J."/>
            <person name="Larsson K.H."/>
            <person name="Matsuura K."/>
            <person name="Barry K."/>
            <person name="Labutti K."/>
            <person name="Kuo R."/>
            <person name="Ohm R.A."/>
            <person name="Bhattacharya S.S."/>
            <person name="Shirouzu T."/>
            <person name="Yoshinaga Y."/>
            <person name="Martin F.M."/>
            <person name="Grigoriev I.V."/>
            <person name="Hibbett D.S."/>
        </authorList>
    </citation>
    <scope>NUCLEOTIDE SEQUENCE [LARGE SCALE GENOMIC DNA]</scope>
    <source>
        <strain evidence="4 5">HHB12029</strain>
    </source>
</reference>
<dbReference type="Pfam" id="PF00561">
    <property type="entry name" value="Abhydrolase_1"/>
    <property type="match status" value="1"/>
</dbReference>
<dbReference type="PRINTS" id="PR00111">
    <property type="entry name" value="ABHYDROLASE"/>
</dbReference>
<organism evidence="4 5">
    <name type="scientific">Exidia glandulosa HHB12029</name>
    <dbReference type="NCBI Taxonomy" id="1314781"/>
    <lineage>
        <taxon>Eukaryota</taxon>
        <taxon>Fungi</taxon>
        <taxon>Dikarya</taxon>
        <taxon>Basidiomycota</taxon>
        <taxon>Agaricomycotina</taxon>
        <taxon>Agaricomycetes</taxon>
        <taxon>Auriculariales</taxon>
        <taxon>Exidiaceae</taxon>
        <taxon>Exidia</taxon>
    </lineage>
</organism>
<dbReference type="OrthoDB" id="190201at2759"/>
<dbReference type="GO" id="GO:0008233">
    <property type="term" value="F:peptidase activity"/>
    <property type="evidence" value="ECO:0007669"/>
    <property type="project" value="InterPro"/>
</dbReference>
<evidence type="ECO:0000256" key="2">
    <source>
        <dbReference type="ARBA" id="ARBA00022801"/>
    </source>
</evidence>
<dbReference type="NCBIfam" id="TIGR01250">
    <property type="entry name" value="pro_imino_pep_2"/>
    <property type="match status" value="1"/>
</dbReference>
<dbReference type="Proteomes" id="UP000077266">
    <property type="component" value="Unassembled WGS sequence"/>
</dbReference>
<gene>
    <name evidence="4" type="ORF">EXIGLDRAFT_773915</name>
</gene>
<comment type="similarity">
    <text evidence="1">Belongs to the peptidase S33 family.</text>
</comment>
<dbReference type="PIRSF" id="PIRSF005539">
    <property type="entry name" value="Pept_S33_TRI_F1"/>
    <property type="match status" value="1"/>
</dbReference>
<sequence>MNLWILAFATVAFASQSILMHVDANGSRSPTLEGDAPFDVPAAGAPTFTHYKVFGTLNNSSAARPLVVAHGGPGVPHNYLLSLADLSQHMPVILYDQLGAGLSTHLKAKNGDTSFWTEQLFMDELDNLLVHLGIENDYALLGHSWGGMLASRFATRAPSGLKKLVLASSPSDTPLWVEALQQLVKGMPQDMQDALNSGDESTPEFAAALNEFYARHVCRLDPMPQDIADAFGALEEDNTVYITMWGPSELQPVGPLKTWSVVDELHKISAPTLVTSGFYDEAQPSAIQPFLDNISNVRWHQFKNSSHMAHYEQREEFMQVVAQFLLTQ</sequence>
<dbReference type="EMBL" id="KV426133">
    <property type="protein sequence ID" value="KZV87188.1"/>
    <property type="molecule type" value="Genomic_DNA"/>
</dbReference>
<dbReference type="PRINTS" id="PR00793">
    <property type="entry name" value="PROAMNOPTASE"/>
</dbReference>
<dbReference type="InterPro" id="IPR029058">
    <property type="entry name" value="AB_hydrolase_fold"/>
</dbReference>
<dbReference type="STRING" id="1314781.A0A165EL37"/>
<dbReference type="InterPro" id="IPR050228">
    <property type="entry name" value="Carboxylesterase_BioH"/>
</dbReference>
<accession>A0A165EL37</accession>
<keyword evidence="2" id="KW-0378">Hydrolase</keyword>
<dbReference type="InterPro" id="IPR000073">
    <property type="entry name" value="AB_hydrolase_1"/>
</dbReference>
<evidence type="ECO:0000313" key="5">
    <source>
        <dbReference type="Proteomes" id="UP000077266"/>
    </source>
</evidence>
<dbReference type="PANTHER" id="PTHR43194">
    <property type="entry name" value="HYDROLASE ALPHA/BETA FOLD FAMILY"/>
    <property type="match status" value="1"/>
</dbReference>
<dbReference type="AlphaFoldDB" id="A0A165EL37"/>
<dbReference type="InParanoid" id="A0A165EL37"/>
<protein>
    <submittedName>
        <fullName evidence="4">Proline imino-peptidase</fullName>
    </submittedName>
</protein>
<evidence type="ECO:0000259" key="3">
    <source>
        <dbReference type="Pfam" id="PF00561"/>
    </source>
</evidence>